<dbReference type="Proteomes" id="UP000800094">
    <property type="component" value="Unassembled WGS sequence"/>
</dbReference>
<evidence type="ECO:0000313" key="8">
    <source>
        <dbReference type="Proteomes" id="UP000800094"/>
    </source>
</evidence>
<feature type="region of interest" description="Disordered" evidence="5">
    <location>
        <begin position="220"/>
        <end position="242"/>
    </location>
</feature>
<keyword evidence="3" id="KW-0804">Transcription</keyword>
<dbReference type="PANTHER" id="PTHR47424:SF6">
    <property type="entry name" value="PROLINE UTILIZATION TRANS-ACTIVATOR"/>
    <property type="match status" value="1"/>
</dbReference>
<dbReference type="GO" id="GO:0006351">
    <property type="term" value="P:DNA-templated transcription"/>
    <property type="evidence" value="ECO:0007669"/>
    <property type="project" value="InterPro"/>
</dbReference>
<evidence type="ECO:0000256" key="1">
    <source>
        <dbReference type="ARBA" id="ARBA00022723"/>
    </source>
</evidence>
<evidence type="ECO:0000256" key="5">
    <source>
        <dbReference type="SAM" id="MobiDB-lite"/>
    </source>
</evidence>
<dbReference type="GO" id="GO:0008270">
    <property type="term" value="F:zinc ion binding"/>
    <property type="evidence" value="ECO:0007669"/>
    <property type="project" value="InterPro"/>
</dbReference>
<evidence type="ECO:0000259" key="6">
    <source>
        <dbReference type="PROSITE" id="PS50048"/>
    </source>
</evidence>
<keyword evidence="8" id="KW-1185">Reference proteome</keyword>
<name>A0A6A6J040_9PLEO</name>
<dbReference type="RefSeq" id="XP_033691088.1">
    <property type="nucleotide sequence ID" value="XM_033824571.1"/>
</dbReference>
<dbReference type="InterPro" id="IPR051127">
    <property type="entry name" value="Fungal_SecMet_Regulators"/>
</dbReference>
<feature type="domain" description="Zn(2)-C6 fungal-type" evidence="6">
    <location>
        <begin position="21"/>
        <end position="53"/>
    </location>
</feature>
<feature type="non-terminal residue" evidence="7">
    <location>
        <position position="555"/>
    </location>
</feature>
<proteinExistence type="predicted"/>
<evidence type="ECO:0000256" key="2">
    <source>
        <dbReference type="ARBA" id="ARBA00023015"/>
    </source>
</evidence>
<dbReference type="PANTHER" id="PTHR47424">
    <property type="entry name" value="REGULATORY PROTEIN GAL4"/>
    <property type="match status" value="1"/>
</dbReference>
<protein>
    <recommendedName>
        <fullName evidence="6">Zn(2)-C6 fungal-type domain-containing protein</fullName>
    </recommendedName>
</protein>
<dbReference type="EMBL" id="ML987189">
    <property type="protein sequence ID" value="KAF2256084.1"/>
    <property type="molecule type" value="Genomic_DNA"/>
</dbReference>
<dbReference type="GO" id="GO:0000981">
    <property type="term" value="F:DNA-binding transcription factor activity, RNA polymerase II-specific"/>
    <property type="evidence" value="ECO:0007669"/>
    <property type="project" value="InterPro"/>
</dbReference>
<dbReference type="SUPFAM" id="SSF57701">
    <property type="entry name" value="Zn2/Cys6 DNA-binding domain"/>
    <property type="match status" value="1"/>
</dbReference>
<feature type="region of interest" description="Disordered" evidence="5">
    <location>
        <begin position="123"/>
        <end position="164"/>
    </location>
</feature>
<dbReference type="CDD" id="cd12148">
    <property type="entry name" value="fungal_TF_MHR"/>
    <property type="match status" value="1"/>
</dbReference>
<dbReference type="InterPro" id="IPR007219">
    <property type="entry name" value="XnlR_reg_dom"/>
</dbReference>
<gene>
    <name evidence="7" type="ORF">BU26DRAFT_444597</name>
</gene>
<dbReference type="SMART" id="SM00906">
    <property type="entry name" value="Fungal_trans"/>
    <property type="match status" value="1"/>
</dbReference>
<reference evidence="7" key="1">
    <citation type="journal article" date="2020" name="Stud. Mycol.">
        <title>101 Dothideomycetes genomes: a test case for predicting lifestyles and emergence of pathogens.</title>
        <authorList>
            <person name="Haridas S."/>
            <person name="Albert R."/>
            <person name="Binder M."/>
            <person name="Bloem J."/>
            <person name="Labutti K."/>
            <person name="Salamov A."/>
            <person name="Andreopoulos B."/>
            <person name="Baker S."/>
            <person name="Barry K."/>
            <person name="Bills G."/>
            <person name="Bluhm B."/>
            <person name="Cannon C."/>
            <person name="Castanera R."/>
            <person name="Culley D."/>
            <person name="Daum C."/>
            <person name="Ezra D."/>
            <person name="Gonzalez J."/>
            <person name="Henrissat B."/>
            <person name="Kuo A."/>
            <person name="Liang C."/>
            <person name="Lipzen A."/>
            <person name="Lutzoni F."/>
            <person name="Magnuson J."/>
            <person name="Mondo S."/>
            <person name="Nolan M."/>
            <person name="Ohm R."/>
            <person name="Pangilinan J."/>
            <person name="Park H.-J."/>
            <person name="Ramirez L."/>
            <person name="Alfaro M."/>
            <person name="Sun H."/>
            <person name="Tritt A."/>
            <person name="Yoshinaga Y."/>
            <person name="Zwiers L.-H."/>
            <person name="Turgeon B."/>
            <person name="Goodwin S."/>
            <person name="Spatafora J."/>
            <person name="Crous P."/>
            <person name="Grigoriev I."/>
        </authorList>
    </citation>
    <scope>NUCLEOTIDE SEQUENCE</scope>
    <source>
        <strain evidence="7">CBS 122368</strain>
    </source>
</reference>
<evidence type="ECO:0000313" key="7">
    <source>
        <dbReference type="EMBL" id="KAF2256084.1"/>
    </source>
</evidence>
<evidence type="ECO:0000256" key="4">
    <source>
        <dbReference type="ARBA" id="ARBA00023242"/>
    </source>
</evidence>
<keyword evidence="4" id="KW-0539">Nucleus</keyword>
<dbReference type="CDD" id="cd00067">
    <property type="entry name" value="GAL4"/>
    <property type="match status" value="1"/>
</dbReference>
<evidence type="ECO:0000256" key="3">
    <source>
        <dbReference type="ARBA" id="ARBA00023163"/>
    </source>
</evidence>
<dbReference type="Pfam" id="PF04082">
    <property type="entry name" value="Fungal_trans"/>
    <property type="match status" value="1"/>
</dbReference>
<accession>A0A6A6J040</accession>
<dbReference type="InterPro" id="IPR001138">
    <property type="entry name" value="Zn2Cys6_DnaBD"/>
</dbReference>
<dbReference type="InterPro" id="IPR036864">
    <property type="entry name" value="Zn2-C6_fun-type_DNA-bd_sf"/>
</dbReference>
<keyword evidence="2" id="KW-0805">Transcription regulation</keyword>
<organism evidence="7 8">
    <name type="scientific">Trematosphaeria pertusa</name>
    <dbReference type="NCBI Taxonomy" id="390896"/>
    <lineage>
        <taxon>Eukaryota</taxon>
        <taxon>Fungi</taxon>
        <taxon>Dikarya</taxon>
        <taxon>Ascomycota</taxon>
        <taxon>Pezizomycotina</taxon>
        <taxon>Dothideomycetes</taxon>
        <taxon>Pleosporomycetidae</taxon>
        <taxon>Pleosporales</taxon>
        <taxon>Massarineae</taxon>
        <taxon>Trematosphaeriaceae</taxon>
        <taxon>Trematosphaeria</taxon>
    </lineage>
</organism>
<dbReference type="GeneID" id="54577901"/>
<dbReference type="SMART" id="SM00066">
    <property type="entry name" value="GAL4"/>
    <property type="match status" value="1"/>
</dbReference>
<dbReference type="OrthoDB" id="3364175at2759"/>
<dbReference type="PROSITE" id="PS00463">
    <property type="entry name" value="ZN2_CY6_FUNGAL_1"/>
    <property type="match status" value="1"/>
</dbReference>
<dbReference type="Gene3D" id="4.10.240.10">
    <property type="entry name" value="Zn(2)-C6 fungal-type DNA-binding domain"/>
    <property type="match status" value="1"/>
</dbReference>
<dbReference type="PROSITE" id="PS50048">
    <property type="entry name" value="ZN2_CY6_FUNGAL_2"/>
    <property type="match status" value="1"/>
</dbReference>
<dbReference type="AlphaFoldDB" id="A0A6A6J040"/>
<dbReference type="GO" id="GO:0003677">
    <property type="term" value="F:DNA binding"/>
    <property type="evidence" value="ECO:0007669"/>
    <property type="project" value="InterPro"/>
</dbReference>
<sequence>MEPSTKRRRVPQGLRKRSERSCDYCRKHRCKCEPIPDQDTCSACRLNGTACVYATPRRTRVSISLDELTDRYRCLEAIVKGAFPNEPTVTSEELVRLGMAKGFSMPDLSDRSAVRPEDVLVMNPPTRREDHSSPATDTIPTLEADSTEVPESPSLVRDTAGQSHHIGPSGSLAFFAELRALLSSRQTATPGLGLPPSSSFVRDDAAQTLEAADHLDTEDGYADGADLARPSPGSAISPSFSREEDQRCISGVTEHIPPASIMIGLLQSFFELVHPDFLLFHRATFEEEFEAFVLETASTKLARVDLGWIACLHMMLVFGSLSGPNSDDAECRALRKRSLTAARSLLPRLVSKCSLVNIQALMLISFYLHNHSERNAAWNLIGTAIRMALALGMHKKEVGRSFRLIERETRKRVFCTLYGFEQFLCTSLGRPSGLDAPDIDVSAPRNGFFDGIGMGSSFTKLELDLQAILASARAPCQSPKHLLEALKIWVDSIPSHFNLSACVSISDLSTPSSTPRTLSLEPAIASLQHHSSAYIRSVLLLHIQHHYVAILATRS</sequence>
<keyword evidence="1" id="KW-0479">Metal-binding</keyword>